<dbReference type="Gene3D" id="3.40.50.450">
    <property type="match status" value="1"/>
</dbReference>
<evidence type="ECO:0000313" key="3">
    <source>
        <dbReference type="EMBL" id="QLL77911.1"/>
    </source>
</evidence>
<organism evidence="3 4">
    <name type="scientific">Ligilactobacillus saerimneri</name>
    <dbReference type="NCBI Taxonomy" id="228229"/>
    <lineage>
        <taxon>Bacteria</taxon>
        <taxon>Bacillati</taxon>
        <taxon>Bacillota</taxon>
        <taxon>Bacilli</taxon>
        <taxon>Lactobacillales</taxon>
        <taxon>Lactobacillaceae</taxon>
        <taxon>Ligilactobacillus</taxon>
    </lineage>
</organism>
<evidence type="ECO:0000259" key="2">
    <source>
        <dbReference type="Pfam" id="PF02481"/>
    </source>
</evidence>
<sequence>MTKKLRHDILKCYLTTKLTPKQKLVLVGYLQKTGQIPPLTTVGQLLNIDLDQAEEFVHDLTSPAMTEMSEWILADHPFITIADKIYPTQLREIYMPPLLLFYQGDLELLQTPIVSMVGSRHYTSYGQVAVRQLIPPLVAQGITVCSGLAQGIDGLVHRTTIGCHGKTIAVIGTGLGRYYPPANKSLQQLLAKKGLVLSEYLPQASPLRWHFPHRNRIIAGLSQATVVVEAGQKSGSLITANMALRENRDVLAVPGPIDEEKYVGCNQLIQAGAKPVLAATDILDELQL</sequence>
<evidence type="ECO:0000256" key="1">
    <source>
        <dbReference type="ARBA" id="ARBA00006525"/>
    </source>
</evidence>
<evidence type="ECO:0000313" key="4">
    <source>
        <dbReference type="Proteomes" id="UP000510886"/>
    </source>
</evidence>
<dbReference type="PANTHER" id="PTHR43022">
    <property type="entry name" value="PROTEIN SMF"/>
    <property type="match status" value="1"/>
</dbReference>
<gene>
    <name evidence="3" type="primary">dprA</name>
    <name evidence="3" type="ORF">GTO87_04395</name>
</gene>
<proteinExistence type="inferred from homology"/>
<accession>A0A7H9EK22</accession>
<dbReference type="Pfam" id="PF02481">
    <property type="entry name" value="DNA_processg_A"/>
    <property type="match status" value="1"/>
</dbReference>
<dbReference type="Proteomes" id="UP000510886">
    <property type="component" value="Chromosome"/>
</dbReference>
<dbReference type="EMBL" id="CP047418">
    <property type="protein sequence ID" value="QLL77911.1"/>
    <property type="molecule type" value="Genomic_DNA"/>
</dbReference>
<dbReference type="PANTHER" id="PTHR43022:SF1">
    <property type="entry name" value="PROTEIN SMF"/>
    <property type="match status" value="1"/>
</dbReference>
<dbReference type="KEGG" id="lsw:GTO87_04395"/>
<feature type="domain" description="Smf/DprA SLOG" evidence="2">
    <location>
        <begin position="78"/>
        <end position="286"/>
    </location>
</feature>
<dbReference type="AlphaFoldDB" id="A0A7H9EK22"/>
<protein>
    <submittedName>
        <fullName evidence="3">DNA-protecting protein DprA</fullName>
    </submittedName>
</protein>
<dbReference type="InterPro" id="IPR057666">
    <property type="entry name" value="DrpA_SLOG"/>
</dbReference>
<dbReference type="RefSeq" id="WP_180849633.1">
    <property type="nucleotide sequence ID" value="NZ_CP047418.1"/>
</dbReference>
<comment type="similarity">
    <text evidence="1">Belongs to the DprA/Smf family.</text>
</comment>
<dbReference type="NCBIfam" id="TIGR00732">
    <property type="entry name" value="dprA"/>
    <property type="match status" value="1"/>
</dbReference>
<dbReference type="InterPro" id="IPR003488">
    <property type="entry name" value="DprA"/>
</dbReference>
<dbReference type="GO" id="GO:0009294">
    <property type="term" value="P:DNA-mediated transformation"/>
    <property type="evidence" value="ECO:0007669"/>
    <property type="project" value="InterPro"/>
</dbReference>
<name>A0A7H9EK22_9LACO</name>
<dbReference type="SUPFAM" id="SSF102405">
    <property type="entry name" value="MCP/YpsA-like"/>
    <property type="match status" value="1"/>
</dbReference>
<reference evidence="3 4" key="1">
    <citation type="submission" date="2020-01" db="EMBL/GenBank/DDBJ databases">
        <title>Complete and circular genome sequences of six lactobacillus isolates from horses.</title>
        <authorList>
            <person name="Hassan H.M."/>
        </authorList>
    </citation>
    <scope>NUCLEOTIDE SEQUENCE [LARGE SCALE GENOMIC DNA]</scope>
    <source>
        <strain evidence="3 4">1A</strain>
    </source>
</reference>